<dbReference type="PROSITE" id="PS50888">
    <property type="entry name" value="BHLH"/>
    <property type="match status" value="1"/>
</dbReference>
<evidence type="ECO:0000259" key="2">
    <source>
        <dbReference type="PROSITE" id="PS50888"/>
    </source>
</evidence>
<proteinExistence type="predicted"/>
<dbReference type="OrthoDB" id="5974974at2759"/>
<dbReference type="GO" id="GO:0000977">
    <property type="term" value="F:RNA polymerase II transcription regulatory region sequence-specific DNA binding"/>
    <property type="evidence" value="ECO:0007669"/>
    <property type="project" value="TreeGrafter"/>
</dbReference>
<evidence type="ECO:0000256" key="1">
    <source>
        <dbReference type="SAM" id="MobiDB-lite"/>
    </source>
</evidence>
<dbReference type="PANTHER" id="PTHR23349:SF42">
    <property type="entry name" value="BHLH DOMAIN-CONTAINING PROTEIN"/>
    <property type="match status" value="1"/>
</dbReference>
<dbReference type="Pfam" id="PF00010">
    <property type="entry name" value="HLH"/>
    <property type="match status" value="1"/>
</dbReference>
<feature type="compositionally biased region" description="Low complexity" evidence="1">
    <location>
        <begin position="23"/>
        <end position="37"/>
    </location>
</feature>
<dbReference type="AlphaFoldDB" id="A0A9X0D9X6"/>
<dbReference type="GO" id="GO:0000981">
    <property type="term" value="F:DNA-binding transcription factor activity, RNA polymerase II-specific"/>
    <property type="evidence" value="ECO:0007669"/>
    <property type="project" value="TreeGrafter"/>
</dbReference>
<dbReference type="GO" id="GO:0032502">
    <property type="term" value="P:developmental process"/>
    <property type="evidence" value="ECO:0007669"/>
    <property type="project" value="TreeGrafter"/>
</dbReference>
<dbReference type="SUPFAM" id="SSF47459">
    <property type="entry name" value="HLH, helix-loop-helix DNA-binding domain"/>
    <property type="match status" value="1"/>
</dbReference>
<feature type="domain" description="BHLH" evidence="2">
    <location>
        <begin position="70"/>
        <end position="121"/>
    </location>
</feature>
<dbReference type="InterPro" id="IPR011598">
    <property type="entry name" value="bHLH_dom"/>
</dbReference>
<dbReference type="InterPro" id="IPR036638">
    <property type="entry name" value="HLH_DNA-bd_sf"/>
</dbReference>
<dbReference type="Proteomes" id="UP001163046">
    <property type="component" value="Unassembled WGS sequence"/>
</dbReference>
<keyword evidence="4" id="KW-1185">Reference proteome</keyword>
<organism evidence="3 4">
    <name type="scientific">Desmophyllum pertusum</name>
    <dbReference type="NCBI Taxonomy" id="174260"/>
    <lineage>
        <taxon>Eukaryota</taxon>
        <taxon>Metazoa</taxon>
        <taxon>Cnidaria</taxon>
        <taxon>Anthozoa</taxon>
        <taxon>Hexacorallia</taxon>
        <taxon>Scleractinia</taxon>
        <taxon>Caryophylliina</taxon>
        <taxon>Caryophylliidae</taxon>
        <taxon>Desmophyllum</taxon>
    </lineage>
</organism>
<accession>A0A9X0D9X6</accession>
<feature type="region of interest" description="Disordered" evidence="1">
    <location>
        <begin position="23"/>
        <end position="44"/>
    </location>
</feature>
<comment type="caution">
    <text evidence="3">The sequence shown here is derived from an EMBL/GenBank/DDBJ whole genome shotgun (WGS) entry which is preliminary data.</text>
</comment>
<protein>
    <recommendedName>
        <fullName evidence="2">BHLH domain-containing protein</fullName>
    </recommendedName>
</protein>
<dbReference type="PANTHER" id="PTHR23349">
    <property type="entry name" value="BASIC HELIX-LOOP-HELIX TRANSCRIPTION FACTOR, TWIST"/>
    <property type="match status" value="1"/>
</dbReference>
<reference evidence="3" key="1">
    <citation type="submission" date="2023-01" db="EMBL/GenBank/DDBJ databases">
        <title>Genome assembly of the deep-sea coral Lophelia pertusa.</title>
        <authorList>
            <person name="Herrera S."/>
            <person name="Cordes E."/>
        </authorList>
    </citation>
    <scope>NUCLEOTIDE SEQUENCE</scope>
    <source>
        <strain evidence="3">USNM1676648</strain>
        <tissue evidence="3">Polyp</tissue>
    </source>
</reference>
<sequence>MSAVHVKLEPTWACDEDAVSPFSCSEQNSPISSSSISGDGDIENVGSSIVQQGRRKLKRRRKRMLTGVSRQRRAANERERRRIQGVNHAFVELKNALPVAQSVDISKIDILRVATNWIDHLSQLLDQDQRIHTDPRYTVEPQLYELLGEDFSAIDDRELEDNYFLQGQDIWSDSSSSLEGHSDYCVHTEEPFLQTLLYDSFNSDNLTSPLLELTDRL</sequence>
<dbReference type="EMBL" id="MU825404">
    <property type="protein sequence ID" value="KAJ7391931.1"/>
    <property type="molecule type" value="Genomic_DNA"/>
</dbReference>
<dbReference type="Gene3D" id="4.10.280.10">
    <property type="entry name" value="Helix-loop-helix DNA-binding domain"/>
    <property type="match status" value="1"/>
</dbReference>
<gene>
    <name evidence="3" type="ORF">OS493_016236</name>
</gene>
<evidence type="ECO:0000313" key="3">
    <source>
        <dbReference type="EMBL" id="KAJ7391931.1"/>
    </source>
</evidence>
<name>A0A9X0D9X6_9CNID</name>
<dbReference type="InterPro" id="IPR050283">
    <property type="entry name" value="E-box_TF_Regulators"/>
</dbReference>
<evidence type="ECO:0000313" key="4">
    <source>
        <dbReference type="Proteomes" id="UP001163046"/>
    </source>
</evidence>
<dbReference type="GO" id="GO:0046983">
    <property type="term" value="F:protein dimerization activity"/>
    <property type="evidence" value="ECO:0007669"/>
    <property type="project" value="InterPro"/>
</dbReference>
<dbReference type="SMART" id="SM00353">
    <property type="entry name" value="HLH"/>
    <property type="match status" value="1"/>
</dbReference>